<name>A0A2V3VIH7_9BACI</name>
<dbReference type="EMBL" id="QJJQ01000020">
    <property type="protein sequence ID" value="PXW81646.1"/>
    <property type="molecule type" value="Genomic_DNA"/>
</dbReference>
<reference evidence="2 3" key="1">
    <citation type="submission" date="2018-05" db="EMBL/GenBank/DDBJ databases">
        <title>Genomic Encyclopedia of Type Strains, Phase IV (KMG-IV): sequencing the most valuable type-strain genomes for metagenomic binning, comparative biology and taxonomic classification.</title>
        <authorList>
            <person name="Goeker M."/>
        </authorList>
    </citation>
    <scope>NUCLEOTIDE SEQUENCE [LARGE SCALE GENOMIC DNA]</scope>
    <source>
        <strain evidence="2 3">DSM 28556</strain>
    </source>
</reference>
<dbReference type="GO" id="GO:0003677">
    <property type="term" value="F:DNA binding"/>
    <property type="evidence" value="ECO:0007669"/>
    <property type="project" value="UniProtKB-KW"/>
</dbReference>
<keyword evidence="3" id="KW-1185">Reference proteome</keyword>
<dbReference type="Proteomes" id="UP000247978">
    <property type="component" value="Unassembled WGS sequence"/>
</dbReference>
<protein>
    <submittedName>
        <fullName evidence="2">Uncharacterized protein</fullName>
    </submittedName>
</protein>
<keyword evidence="1" id="KW-0238">DNA-binding</keyword>
<dbReference type="Gene3D" id="1.10.150.130">
    <property type="match status" value="1"/>
</dbReference>
<gene>
    <name evidence="2" type="ORF">DFR56_12019</name>
</gene>
<dbReference type="AlphaFoldDB" id="A0A2V3VIH7"/>
<evidence type="ECO:0000313" key="2">
    <source>
        <dbReference type="EMBL" id="PXW81646.1"/>
    </source>
</evidence>
<organism evidence="2 3">
    <name type="scientific">Pseudogracilibacillus auburnensis</name>
    <dbReference type="NCBI Taxonomy" id="1494959"/>
    <lineage>
        <taxon>Bacteria</taxon>
        <taxon>Bacillati</taxon>
        <taxon>Bacillota</taxon>
        <taxon>Bacilli</taxon>
        <taxon>Bacillales</taxon>
        <taxon>Bacillaceae</taxon>
        <taxon>Pseudogracilibacillus</taxon>
    </lineage>
</organism>
<accession>A0A2V3VIH7</accession>
<evidence type="ECO:0000313" key="3">
    <source>
        <dbReference type="Proteomes" id="UP000247978"/>
    </source>
</evidence>
<comment type="caution">
    <text evidence="2">The sequence shown here is derived from an EMBL/GenBank/DDBJ whole genome shotgun (WGS) entry which is preliminary data.</text>
</comment>
<proteinExistence type="predicted"/>
<evidence type="ECO:0000256" key="1">
    <source>
        <dbReference type="ARBA" id="ARBA00023125"/>
    </source>
</evidence>
<sequence>MLKRVLPKYGHMNIAEIKPIHILNYVKDSKKDGARLDGKPGKLSSSAISYAYKAFNSVLEFGKEMT</sequence>
<dbReference type="InterPro" id="IPR010998">
    <property type="entry name" value="Integrase_recombinase_N"/>
</dbReference>